<dbReference type="InterPro" id="IPR043138">
    <property type="entry name" value="GGT_lsub"/>
</dbReference>
<keyword evidence="6 11" id="KW-0865">Zymogen</keyword>
<accession>A0A6J4QX62</accession>
<comment type="similarity">
    <text evidence="3 11">Belongs to the gamma-glutamyltransferase family.</text>
</comment>
<evidence type="ECO:0000256" key="1">
    <source>
        <dbReference type="ARBA" id="ARBA00001049"/>
    </source>
</evidence>
<dbReference type="InterPro" id="IPR051792">
    <property type="entry name" value="GGT_bact"/>
</dbReference>
<gene>
    <name evidence="13" type="ORF">AVDCRST_MAG58-799</name>
</gene>
<organism evidence="13">
    <name type="scientific">uncultured Rubrobacteraceae bacterium</name>
    <dbReference type="NCBI Taxonomy" id="349277"/>
    <lineage>
        <taxon>Bacteria</taxon>
        <taxon>Bacillati</taxon>
        <taxon>Actinomycetota</taxon>
        <taxon>Rubrobacteria</taxon>
        <taxon>Rubrobacterales</taxon>
        <taxon>Rubrobacteraceae</taxon>
        <taxon>environmental samples</taxon>
    </lineage>
</organism>
<comment type="catalytic activity">
    <reaction evidence="1 11">
        <text>an S-substituted glutathione + H2O = an S-substituted L-cysteinylglycine + L-glutamate</text>
        <dbReference type="Rhea" id="RHEA:59468"/>
        <dbReference type="ChEBI" id="CHEBI:15377"/>
        <dbReference type="ChEBI" id="CHEBI:29985"/>
        <dbReference type="ChEBI" id="CHEBI:90779"/>
        <dbReference type="ChEBI" id="CHEBI:143103"/>
        <dbReference type="EC" id="3.4.19.13"/>
    </reaction>
</comment>
<reference evidence="13" key="1">
    <citation type="submission" date="2020-02" db="EMBL/GenBank/DDBJ databases">
        <authorList>
            <person name="Meier V. D."/>
        </authorList>
    </citation>
    <scope>NUCLEOTIDE SEQUENCE</scope>
    <source>
        <strain evidence="13">AVDCRST_MAG58</strain>
    </source>
</reference>
<dbReference type="PANTHER" id="PTHR43199:SF1">
    <property type="entry name" value="GLUTATHIONE HYDROLASE PROENZYME"/>
    <property type="match status" value="1"/>
</dbReference>
<feature type="binding site" evidence="10">
    <location>
        <position position="497"/>
    </location>
    <ligand>
        <name>L-glutamate</name>
        <dbReference type="ChEBI" id="CHEBI:29985"/>
    </ligand>
</feature>
<evidence type="ECO:0000256" key="11">
    <source>
        <dbReference type="RuleBase" id="RU368036"/>
    </source>
</evidence>
<feature type="binding site" evidence="10">
    <location>
        <begin position="474"/>
        <end position="475"/>
    </location>
    <ligand>
        <name>L-glutamate</name>
        <dbReference type="ChEBI" id="CHEBI:29985"/>
    </ligand>
</feature>
<dbReference type="PANTHER" id="PTHR43199">
    <property type="entry name" value="GLUTATHIONE HYDROLASE"/>
    <property type="match status" value="1"/>
</dbReference>
<evidence type="ECO:0000256" key="5">
    <source>
        <dbReference type="ARBA" id="ARBA00022801"/>
    </source>
</evidence>
<evidence type="ECO:0000256" key="3">
    <source>
        <dbReference type="ARBA" id="ARBA00009381"/>
    </source>
</evidence>
<dbReference type="EMBL" id="CADCVF010000018">
    <property type="protein sequence ID" value="CAA9449124.1"/>
    <property type="molecule type" value="Genomic_DNA"/>
</dbReference>
<evidence type="ECO:0000313" key="13">
    <source>
        <dbReference type="EMBL" id="CAA9449124.1"/>
    </source>
</evidence>
<evidence type="ECO:0000256" key="2">
    <source>
        <dbReference type="ARBA" id="ARBA00001089"/>
    </source>
</evidence>
<evidence type="ECO:0000256" key="4">
    <source>
        <dbReference type="ARBA" id="ARBA00022679"/>
    </source>
</evidence>
<feature type="region of interest" description="Disordered" evidence="12">
    <location>
        <begin position="460"/>
        <end position="482"/>
    </location>
</feature>
<dbReference type="EC" id="2.3.2.2" evidence="11"/>
<dbReference type="EC" id="3.4.19.13" evidence="11"/>
<dbReference type="InterPro" id="IPR029055">
    <property type="entry name" value="Ntn_hydrolases_N"/>
</dbReference>
<comment type="catalytic activity">
    <reaction evidence="2 11">
        <text>glutathione + H2O = L-cysteinylglycine + L-glutamate</text>
        <dbReference type="Rhea" id="RHEA:28807"/>
        <dbReference type="ChEBI" id="CHEBI:15377"/>
        <dbReference type="ChEBI" id="CHEBI:29985"/>
        <dbReference type="ChEBI" id="CHEBI:57925"/>
        <dbReference type="ChEBI" id="CHEBI:61694"/>
        <dbReference type="EC" id="3.4.19.13"/>
    </reaction>
</comment>
<evidence type="ECO:0000256" key="8">
    <source>
        <dbReference type="ARBA" id="ARBA00047417"/>
    </source>
</evidence>
<comment type="PTM">
    <text evidence="11">Cleaved by autocatalysis into a large and a small subunit.</text>
</comment>
<evidence type="ECO:0000256" key="12">
    <source>
        <dbReference type="SAM" id="MobiDB-lite"/>
    </source>
</evidence>
<keyword evidence="5 11" id="KW-0378">Hydrolase</keyword>
<keyword evidence="7 11" id="KW-0012">Acyltransferase</keyword>
<evidence type="ECO:0000256" key="7">
    <source>
        <dbReference type="ARBA" id="ARBA00023315"/>
    </source>
</evidence>
<feature type="active site" description="Nucleophile" evidence="9">
    <location>
        <position position="413"/>
    </location>
</feature>
<dbReference type="GO" id="GO:0006751">
    <property type="term" value="P:glutathione catabolic process"/>
    <property type="evidence" value="ECO:0007669"/>
    <property type="project" value="UniProtKB-UniRule"/>
</dbReference>
<feature type="binding site" evidence="10">
    <location>
        <position position="455"/>
    </location>
    <ligand>
        <name>L-glutamate</name>
        <dbReference type="ChEBI" id="CHEBI:29985"/>
    </ligand>
</feature>
<dbReference type="GO" id="GO:0036374">
    <property type="term" value="F:glutathione hydrolase activity"/>
    <property type="evidence" value="ECO:0007669"/>
    <property type="project" value="UniProtKB-UniRule"/>
</dbReference>
<dbReference type="GO" id="GO:0006750">
    <property type="term" value="P:glutathione biosynthetic process"/>
    <property type="evidence" value="ECO:0007669"/>
    <property type="project" value="UniProtKB-KW"/>
</dbReference>
<protein>
    <recommendedName>
        <fullName evidence="11">Glutathione hydrolase proenzyme</fullName>
        <ecNumber evidence="11">2.3.2.2</ecNumber>
        <ecNumber evidence="11">3.4.19.13</ecNumber>
    </recommendedName>
    <component>
        <recommendedName>
            <fullName evidence="11">Glutathione hydrolase large chain</fullName>
        </recommendedName>
    </component>
    <component>
        <recommendedName>
            <fullName evidence="11">Glutathione hydrolase small chain</fullName>
        </recommendedName>
    </component>
</protein>
<dbReference type="Gene3D" id="1.10.246.130">
    <property type="match status" value="1"/>
</dbReference>
<dbReference type="InterPro" id="IPR000101">
    <property type="entry name" value="GGT_peptidase"/>
</dbReference>
<comment type="pathway">
    <text evidence="11">Sulfur metabolism; glutathione metabolism.</text>
</comment>
<sequence>MNRSLTSLLKIVLLIAALGLVLPASGALGAKPVQTTKQPTASGTGGAVATVDHDASQVGMQVLKEGGNAVDAAVATAAALGVTEPYSCGIGGGGFMVIYDASEESVSTIDSRETAPAAFQEDSFLENGQPIPFAERVTSGLGVGVPGTIDGWEQALGKFGSRPLSELLQPSIRLAARGFVVDQTYRQQTVDNLARFEDFTSTRETFLRNGQAPAVGSTFRNPDLAATYSRVADGGGDAFYSGRTARAIVDTVQNPPVVADPGRTVRAGLMTTADLSGYSSLERAPTESSYRGMQVYGMGPPSSGGSTVGEALNILEGYPMSDLTLPRDDALHYYLEASRYSFADRGKYLGDPAYVDVPLTGLLSDEFAAERRELITEVAAEHPVAPGNPCPYNGGEPCPSDAQASTAVEGPSTTHLTVSDESGNIVSYTFTIEQTGGSAITVPRHGFILNNELTDFEPVPGLANSPDGGKRPRSSMSPTIVTDTGDDPIIALGSPGGSTIITTVFQVLVNDLDFGMTLPEAIEAPRVSQRNTVTTSAEPEFLNSPEAAALVSEHGQSFTSTPELGAATGIAFLPDGTVQAAAEPVRRGGGSALVENPVP</sequence>
<evidence type="ECO:0000256" key="9">
    <source>
        <dbReference type="PIRSR" id="PIRSR600101-1"/>
    </source>
</evidence>
<comment type="subunit">
    <text evidence="11">This enzyme consists of two polypeptide chains, which are synthesized in precursor form from a single polypeptide.</text>
</comment>
<comment type="catalytic activity">
    <reaction evidence="8 11">
        <text>an N-terminal (5-L-glutamyl)-[peptide] + an alpha-amino acid = 5-L-glutamyl amino acid + an N-terminal L-alpha-aminoacyl-[peptide]</text>
        <dbReference type="Rhea" id="RHEA:23904"/>
        <dbReference type="Rhea" id="RHEA-COMP:9780"/>
        <dbReference type="Rhea" id="RHEA-COMP:9795"/>
        <dbReference type="ChEBI" id="CHEBI:77644"/>
        <dbReference type="ChEBI" id="CHEBI:78597"/>
        <dbReference type="ChEBI" id="CHEBI:78599"/>
        <dbReference type="ChEBI" id="CHEBI:78608"/>
        <dbReference type="EC" id="2.3.2.2"/>
    </reaction>
</comment>
<keyword evidence="4 11" id="KW-0808">Transferase</keyword>
<dbReference type="UniPathway" id="UPA00204"/>
<evidence type="ECO:0000256" key="6">
    <source>
        <dbReference type="ARBA" id="ARBA00023145"/>
    </source>
</evidence>
<dbReference type="PRINTS" id="PR01210">
    <property type="entry name" value="GGTRANSPTASE"/>
</dbReference>
<dbReference type="Pfam" id="PF01019">
    <property type="entry name" value="G_glu_transpept"/>
    <property type="match status" value="1"/>
</dbReference>
<name>A0A6J4QX62_9ACTN</name>
<evidence type="ECO:0000256" key="10">
    <source>
        <dbReference type="PIRSR" id="PIRSR600101-2"/>
    </source>
</evidence>
<feature type="binding site" evidence="10">
    <location>
        <position position="112"/>
    </location>
    <ligand>
        <name>L-glutamate</name>
        <dbReference type="ChEBI" id="CHEBI:29985"/>
    </ligand>
</feature>
<dbReference type="Gene3D" id="3.60.20.40">
    <property type="match status" value="1"/>
</dbReference>
<proteinExistence type="inferred from homology"/>
<dbReference type="InterPro" id="IPR043137">
    <property type="entry name" value="GGT_ssub_C"/>
</dbReference>
<dbReference type="AlphaFoldDB" id="A0A6J4QX62"/>
<dbReference type="SUPFAM" id="SSF56235">
    <property type="entry name" value="N-terminal nucleophile aminohydrolases (Ntn hydrolases)"/>
    <property type="match status" value="1"/>
</dbReference>
<dbReference type="GO" id="GO:0103068">
    <property type="term" value="F:leukotriene C4 gamma-glutamyl transferase activity"/>
    <property type="evidence" value="ECO:0007669"/>
    <property type="project" value="UniProtKB-EC"/>
</dbReference>
<keyword evidence="11" id="KW-0317">Glutathione biosynthesis</keyword>
<dbReference type="NCBIfam" id="TIGR00066">
    <property type="entry name" value="g_glut_trans"/>
    <property type="match status" value="1"/>
</dbReference>